<gene>
    <name evidence="9" type="ORF">H4W31_001943</name>
</gene>
<dbReference type="RefSeq" id="WP_192766348.1">
    <property type="nucleotide sequence ID" value="NZ_JADBEB010000001.1"/>
</dbReference>
<name>A0A927M3V4_9ACTN</name>
<evidence type="ECO:0000256" key="1">
    <source>
        <dbReference type="ARBA" id="ARBA00001052"/>
    </source>
</evidence>
<evidence type="ECO:0000256" key="3">
    <source>
        <dbReference type="ARBA" id="ARBA00012715"/>
    </source>
</evidence>
<evidence type="ECO:0000256" key="7">
    <source>
        <dbReference type="ARBA" id="ARBA00030854"/>
    </source>
</evidence>
<dbReference type="GO" id="GO:0005525">
    <property type="term" value="F:GTP binding"/>
    <property type="evidence" value="ECO:0007669"/>
    <property type="project" value="TreeGrafter"/>
</dbReference>
<organism evidence="9 10">
    <name type="scientific">Plantactinospora soyae</name>
    <dbReference type="NCBI Taxonomy" id="1544732"/>
    <lineage>
        <taxon>Bacteria</taxon>
        <taxon>Bacillati</taxon>
        <taxon>Actinomycetota</taxon>
        <taxon>Actinomycetes</taxon>
        <taxon>Micromonosporales</taxon>
        <taxon>Micromonosporaceae</taxon>
        <taxon>Plantactinospora</taxon>
    </lineage>
</organism>
<evidence type="ECO:0000256" key="2">
    <source>
        <dbReference type="ARBA" id="ARBA00005080"/>
    </source>
</evidence>
<keyword evidence="10" id="KW-1185">Reference proteome</keyword>
<dbReference type="Gene3D" id="3.30.1130.10">
    <property type="match status" value="1"/>
</dbReference>
<dbReference type="InterPro" id="IPR001474">
    <property type="entry name" value="GTP_CycHdrlase_I"/>
</dbReference>
<dbReference type="InterPro" id="IPR020602">
    <property type="entry name" value="GTP_CycHdrlase_I_dom"/>
</dbReference>
<sequence>MGDPQQALNDWIASLHPDLPEVAAAIVDSQAEAPERISNAYRELLSGYRINRADLIKVTVVLDPTVEYDGVVTAHDIPFVSLCAHHLLPFFGHVAMAYQPGAVILGIGKLPRLVEMRARRFQIQEFLARDLCEDLMDAVHARGAFVRTTAQHLCVCGRGPNKQEVWNTTTYARGSLGQWRDLPVGSAPR</sequence>
<dbReference type="GO" id="GO:0046654">
    <property type="term" value="P:tetrahydrofolate biosynthetic process"/>
    <property type="evidence" value="ECO:0007669"/>
    <property type="project" value="InterPro"/>
</dbReference>
<comment type="catalytic activity">
    <reaction evidence="1">
        <text>GTP + H2O = 7,8-dihydroneopterin 3'-triphosphate + formate + H(+)</text>
        <dbReference type="Rhea" id="RHEA:17473"/>
        <dbReference type="ChEBI" id="CHEBI:15377"/>
        <dbReference type="ChEBI" id="CHEBI:15378"/>
        <dbReference type="ChEBI" id="CHEBI:15740"/>
        <dbReference type="ChEBI" id="CHEBI:37565"/>
        <dbReference type="ChEBI" id="CHEBI:58462"/>
        <dbReference type="EC" id="3.5.4.16"/>
    </reaction>
</comment>
<keyword evidence="5" id="KW-0554">One-carbon metabolism</keyword>
<evidence type="ECO:0000313" key="9">
    <source>
        <dbReference type="EMBL" id="MBE1486305.1"/>
    </source>
</evidence>
<protein>
    <recommendedName>
        <fullName evidence="4">GTP cyclohydrolase 1</fullName>
        <ecNumber evidence="3">3.5.4.16</ecNumber>
    </recommendedName>
    <alternativeName>
        <fullName evidence="7">GTP cyclohydrolase I</fullName>
    </alternativeName>
</protein>
<dbReference type="SUPFAM" id="SSF55620">
    <property type="entry name" value="Tetrahydrobiopterin biosynthesis enzymes-like"/>
    <property type="match status" value="1"/>
</dbReference>
<dbReference type="GO" id="GO:0006730">
    <property type="term" value="P:one-carbon metabolic process"/>
    <property type="evidence" value="ECO:0007669"/>
    <property type="project" value="UniProtKB-KW"/>
</dbReference>
<reference evidence="9" key="1">
    <citation type="submission" date="2020-10" db="EMBL/GenBank/DDBJ databases">
        <title>Sequencing the genomes of 1000 actinobacteria strains.</title>
        <authorList>
            <person name="Klenk H.-P."/>
        </authorList>
    </citation>
    <scope>NUCLEOTIDE SEQUENCE</scope>
    <source>
        <strain evidence="9">DSM 46832</strain>
    </source>
</reference>
<evidence type="ECO:0000259" key="8">
    <source>
        <dbReference type="Pfam" id="PF01227"/>
    </source>
</evidence>
<dbReference type="EC" id="3.5.4.16" evidence="3"/>
<dbReference type="PANTHER" id="PTHR11109:SF7">
    <property type="entry name" value="GTP CYCLOHYDROLASE 1"/>
    <property type="match status" value="1"/>
</dbReference>
<feature type="domain" description="GTP cyclohydrolase I" evidence="8">
    <location>
        <begin position="31"/>
        <end position="176"/>
    </location>
</feature>
<dbReference type="Pfam" id="PF01227">
    <property type="entry name" value="GTP_cyclohydroI"/>
    <property type="match status" value="1"/>
</dbReference>
<accession>A0A927M3V4</accession>
<dbReference type="EMBL" id="JADBEB010000001">
    <property type="protein sequence ID" value="MBE1486305.1"/>
    <property type="molecule type" value="Genomic_DNA"/>
</dbReference>
<evidence type="ECO:0000256" key="5">
    <source>
        <dbReference type="ARBA" id="ARBA00022563"/>
    </source>
</evidence>
<dbReference type="GO" id="GO:0005737">
    <property type="term" value="C:cytoplasm"/>
    <property type="evidence" value="ECO:0007669"/>
    <property type="project" value="TreeGrafter"/>
</dbReference>
<comment type="caution">
    <text evidence="9">The sequence shown here is derived from an EMBL/GenBank/DDBJ whole genome shotgun (WGS) entry which is preliminary data.</text>
</comment>
<dbReference type="Proteomes" id="UP000649753">
    <property type="component" value="Unassembled WGS sequence"/>
</dbReference>
<dbReference type="PANTHER" id="PTHR11109">
    <property type="entry name" value="GTP CYCLOHYDROLASE I"/>
    <property type="match status" value="1"/>
</dbReference>
<evidence type="ECO:0000256" key="6">
    <source>
        <dbReference type="ARBA" id="ARBA00022801"/>
    </source>
</evidence>
<evidence type="ECO:0000313" key="10">
    <source>
        <dbReference type="Proteomes" id="UP000649753"/>
    </source>
</evidence>
<comment type="pathway">
    <text evidence="2">Cofactor biosynthesis; 7,8-dihydroneopterin triphosphate biosynthesis; 7,8-dihydroneopterin triphosphate from GTP: step 1/1.</text>
</comment>
<dbReference type="GO" id="GO:0003934">
    <property type="term" value="F:GTP cyclohydrolase I activity"/>
    <property type="evidence" value="ECO:0007669"/>
    <property type="project" value="UniProtKB-EC"/>
</dbReference>
<evidence type="ECO:0000256" key="4">
    <source>
        <dbReference type="ARBA" id="ARBA00017272"/>
    </source>
</evidence>
<keyword evidence="6 9" id="KW-0378">Hydrolase</keyword>
<dbReference type="GO" id="GO:0006729">
    <property type="term" value="P:tetrahydrobiopterin biosynthetic process"/>
    <property type="evidence" value="ECO:0007669"/>
    <property type="project" value="TreeGrafter"/>
</dbReference>
<dbReference type="GO" id="GO:0008270">
    <property type="term" value="F:zinc ion binding"/>
    <property type="evidence" value="ECO:0007669"/>
    <property type="project" value="TreeGrafter"/>
</dbReference>
<dbReference type="AlphaFoldDB" id="A0A927M3V4"/>
<dbReference type="InterPro" id="IPR043133">
    <property type="entry name" value="GTP-CH-I_C/QueF"/>
</dbReference>
<proteinExistence type="predicted"/>